<dbReference type="SMART" id="SM00929">
    <property type="entry name" value="NADH-G_4Fe-4S_3"/>
    <property type="match status" value="1"/>
</dbReference>
<dbReference type="SUPFAM" id="SSF53706">
    <property type="entry name" value="Formate dehydrogenase/DMSO reductase, domains 1-3"/>
    <property type="match status" value="1"/>
</dbReference>
<evidence type="ECO:0000259" key="14">
    <source>
        <dbReference type="PROSITE" id="PS51085"/>
    </source>
</evidence>
<reference evidence="17" key="1">
    <citation type="journal article" date="2014" name="Int. J. Syst. Evol. Microbiol.">
        <title>Complete genome sequence of Corynebacterium casei LMG S-19264T (=DSM 44701T), isolated from a smear-ripened cheese.</title>
        <authorList>
            <consortium name="US DOE Joint Genome Institute (JGI-PGF)"/>
            <person name="Walter F."/>
            <person name="Albersmeier A."/>
            <person name="Kalinowski J."/>
            <person name="Ruckert C."/>
        </authorList>
    </citation>
    <scope>NUCLEOTIDE SEQUENCE</scope>
    <source>
        <strain evidence="17">CGMCC 1.12160</strain>
    </source>
</reference>
<evidence type="ECO:0000256" key="8">
    <source>
        <dbReference type="ARBA" id="ARBA00023004"/>
    </source>
</evidence>
<dbReference type="Gene3D" id="3.40.50.740">
    <property type="match status" value="2"/>
</dbReference>
<dbReference type="PROSITE" id="PS51669">
    <property type="entry name" value="4FE4S_MOW_BIS_MGD"/>
    <property type="match status" value="1"/>
</dbReference>
<evidence type="ECO:0000313" key="18">
    <source>
        <dbReference type="Proteomes" id="UP000605670"/>
    </source>
</evidence>
<dbReference type="GO" id="GO:0008137">
    <property type="term" value="F:NADH dehydrogenase (ubiquinone) activity"/>
    <property type="evidence" value="ECO:0007669"/>
    <property type="project" value="UniProtKB-UniRule"/>
</dbReference>
<evidence type="ECO:0000256" key="7">
    <source>
        <dbReference type="ARBA" id="ARBA00022967"/>
    </source>
</evidence>
<comment type="cofactor">
    <cofactor evidence="12">
        <name>[2Fe-2S] cluster</name>
        <dbReference type="ChEBI" id="CHEBI:190135"/>
    </cofactor>
    <text evidence="12">Binds 1 [2Fe-2S] cluster per subunit.</text>
</comment>
<dbReference type="FunFam" id="3.10.20.740:FF:000001">
    <property type="entry name" value="NADH-quinone oxidoreductase subunit G"/>
    <property type="match status" value="1"/>
</dbReference>
<evidence type="ECO:0000256" key="11">
    <source>
        <dbReference type="ARBA" id="ARBA00047712"/>
    </source>
</evidence>
<comment type="similarity">
    <text evidence="2 12">Belongs to the complex I 75 kDa subunit family.</text>
</comment>
<reference evidence="17" key="2">
    <citation type="submission" date="2020-09" db="EMBL/GenBank/DDBJ databases">
        <authorList>
            <person name="Sun Q."/>
            <person name="Zhou Y."/>
        </authorList>
    </citation>
    <scope>NUCLEOTIDE SEQUENCE</scope>
    <source>
        <strain evidence="17">CGMCC 1.12160</strain>
    </source>
</reference>
<dbReference type="Proteomes" id="UP000605670">
    <property type="component" value="Unassembled WGS sequence"/>
</dbReference>
<evidence type="ECO:0000256" key="1">
    <source>
        <dbReference type="ARBA" id="ARBA00001966"/>
    </source>
</evidence>
<dbReference type="Gene3D" id="2.40.40.20">
    <property type="match status" value="1"/>
</dbReference>
<dbReference type="SUPFAM" id="SSF54862">
    <property type="entry name" value="4Fe-4S ferredoxins"/>
    <property type="match status" value="1"/>
</dbReference>
<dbReference type="GO" id="GO:0051537">
    <property type="term" value="F:2 iron, 2 sulfur cluster binding"/>
    <property type="evidence" value="ECO:0007669"/>
    <property type="project" value="UniProtKB-UniRule"/>
</dbReference>
<evidence type="ECO:0000256" key="5">
    <source>
        <dbReference type="ARBA" id="ARBA00022719"/>
    </source>
</evidence>
<dbReference type="AlphaFoldDB" id="A0A917BSD6"/>
<dbReference type="SMART" id="SM00926">
    <property type="entry name" value="Molybdop_Fe4S4"/>
    <property type="match status" value="1"/>
</dbReference>
<dbReference type="Pfam" id="PF04879">
    <property type="entry name" value="Molybdop_Fe4S4"/>
    <property type="match status" value="1"/>
</dbReference>
<evidence type="ECO:0000256" key="9">
    <source>
        <dbReference type="ARBA" id="ARBA00023014"/>
    </source>
</evidence>
<dbReference type="InterPro" id="IPR054351">
    <property type="entry name" value="NADH_UbQ_OxRdtase_ferredoxin"/>
</dbReference>
<dbReference type="PROSITE" id="PS00641">
    <property type="entry name" value="COMPLEX1_75K_1"/>
    <property type="match status" value="1"/>
</dbReference>
<dbReference type="GO" id="GO:0046872">
    <property type="term" value="F:metal ion binding"/>
    <property type="evidence" value="ECO:0007669"/>
    <property type="project" value="UniProtKB-UniRule"/>
</dbReference>
<evidence type="ECO:0000256" key="3">
    <source>
        <dbReference type="ARBA" id="ARBA00022485"/>
    </source>
</evidence>
<dbReference type="EC" id="7.1.1.-" evidence="12"/>
<dbReference type="Pfam" id="PF22117">
    <property type="entry name" value="Fer4_Nqo3"/>
    <property type="match status" value="1"/>
</dbReference>
<dbReference type="Gene3D" id="3.30.70.20">
    <property type="match status" value="1"/>
</dbReference>
<dbReference type="Pfam" id="PF00384">
    <property type="entry name" value="Molybdopterin"/>
    <property type="match status" value="1"/>
</dbReference>
<dbReference type="EMBL" id="BMEM01000004">
    <property type="protein sequence ID" value="GGF55664.1"/>
    <property type="molecule type" value="Genomic_DNA"/>
</dbReference>
<name>A0A917BSD6_9MICO</name>
<feature type="region of interest" description="Disordered" evidence="13">
    <location>
        <begin position="1"/>
        <end position="23"/>
    </location>
</feature>
<keyword evidence="4 12" id="KW-0001">2Fe-2S</keyword>
<gene>
    <name evidence="17" type="primary">nuoG</name>
    <name evidence="17" type="ORF">GCM10011366_24480</name>
</gene>
<evidence type="ECO:0000256" key="2">
    <source>
        <dbReference type="ARBA" id="ARBA00005404"/>
    </source>
</evidence>
<dbReference type="FunFam" id="3.30.70.20:FF:000016">
    <property type="entry name" value="NADH-quinone oxidoreductase"/>
    <property type="match status" value="1"/>
</dbReference>
<dbReference type="PROSITE" id="PS00642">
    <property type="entry name" value="COMPLEX1_75K_2"/>
    <property type="match status" value="1"/>
</dbReference>
<dbReference type="InterPro" id="IPR036010">
    <property type="entry name" value="2Fe-2S_ferredoxin-like_sf"/>
</dbReference>
<dbReference type="PANTHER" id="PTHR43105">
    <property type="entry name" value="RESPIRATORY NITRATE REDUCTASE"/>
    <property type="match status" value="1"/>
</dbReference>
<dbReference type="Gene3D" id="2.20.25.90">
    <property type="entry name" value="ADC-like domains"/>
    <property type="match status" value="1"/>
</dbReference>
<dbReference type="NCBIfam" id="NF005895">
    <property type="entry name" value="PRK07860.1"/>
    <property type="match status" value="1"/>
</dbReference>
<sequence length="860" mass="90056">MTVTTSPAAGGNSVSDGGDATTEKPTVKMVELTIDEVPVSVPEGTLVIRAAEQVGIHIPRFCDHPLLEPVGACRQCLVDVAMPDREGNLKPMPKPQASCTMVVGPGMEVKTQHTSAVADKAQHGVMELLLINHPLDCPVCDKGGECPLQNQAMSNGRPTSRFEDIKRTFPKPVNISSQVLLDRERCVLCARCTRFSDQIAGDPFIALIERGALQQVGIYEEKPFESYFSGNTVQICPVGALTGAAYRFRSRPFDLVSTPSVCEHCASGCSLRTDHRRGSVLRRMAINDPQVNEEWNCDKGRWAFTYPTLPDRLRDPVARGTDGEYAVVSWQQAYAAAAAGLRGARAAGVLVGGRVSVEDAYAYAKLARVALGTNDVDHRARPVSQEETDFLASSVVGQREVSYETLEQAPSVLLVGLEPEDESPMIFLRLRKAMRTNKTQVYAVAPFATRGLTKMGGTLLASAPGTEAEVLVALAQHRESGASRPVDGATEALPGATTAEARTSEYTLAADALTAGSVILVGERLATVPGALSAAAALAERTGAALAWVPRRAGERGGIEVGTLPTLLPGGRLVSDEAARGQVATAWGVDGPGLPATPGRDTTAILEAAARGEIDALVVGGLEIDDLPDPALARQALERAFVVSLEVRETEVHAYADVILPVAPQQEKAGAYADWEGRLRLFEQALDSSSLSDHVVLDRLAAALGVSLGTGSVDAVRAELTSLGTVDSRPAAPTVSPVGPAAPGEGEAVLATWHHLLDAGSLQDGEPFLAGTAPQSRARVSAGTAAALGLADDDLVSVSTDRGSIVLPVTVTAMHDGVVWVPTNSTGSAVRATLGVDAGAVVRIAAAGTPDAQTDLRGEA</sequence>
<dbReference type="GO" id="GO:0003954">
    <property type="term" value="F:NADH dehydrogenase activity"/>
    <property type="evidence" value="ECO:0007669"/>
    <property type="project" value="TreeGrafter"/>
</dbReference>
<evidence type="ECO:0000313" key="17">
    <source>
        <dbReference type="EMBL" id="GGF55664.1"/>
    </source>
</evidence>
<dbReference type="GO" id="GO:0042773">
    <property type="term" value="P:ATP synthesis coupled electron transport"/>
    <property type="evidence" value="ECO:0007669"/>
    <property type="project" value="InterPro"/>
</dbReference>
<protein>
    <recommendedName>
        <fullName evidence="12">NADH-quinone oxidoreductase</fullName>
        <ecNumber evidence="12">7.1.1.-</ecNumber>
    </recommendedName>
</protein>
<keyword evidence="10 12" id="KW-0520">NAD</keyword>
<dbReference type="Gene3D" id="3.10.20.740">
    <property type="match status" value="1"/>
</dbReference>
<comment type="catalytic activity">
    <reaction evidence="11 12">
        <text>a quinone + NADH + 5 H(+)(in) = a quinol + NAD(+) + 4 H(+)(out)</text>
        <dbReference type="Rhea" id="RHEA:57888"/>
        <dbReference type="ChEBI" id="CHEBI:15378"/>
        <dbReference type="ChEBI" id="CHEBI:24646"/>
        <dbReference type="ChEBI" id="CHEBI:57540"/>
        <dbReference type="ChEBI" id="CHEBI:57945"/>
        <dbReference type="ChEBI" id="CHEBI:132124"/>
    </reaction>
</comment>
<dbReference type="InterPro" id="IPR006657">
    <property type="entry name" value="MoPterin_dinucl-bd_dom"/>
</dbReference>
<dbReference type="InterPro" id="IPR009010">
    <property type="entry name" value="Asp_de-COase-like_dom_sf"/>
</dbReference>
<keyword evidence="9 12" id="KW-0411">Iron-sulfur</keyword>
<evidence type="ECO:0000256" key="10">
    <source>
        <dbReference type="ARBA" id="ARBA00023027"/>
    </source>
</evidence>
<dbReference type="InterPro" id="IPR019574">
    <property type="entry name" value="NADH_UbQ_OxRdtase_Gsu_4Fe4S-bd"/>
</dbReference>
<dbReference type="GO" id="GO:0043546">
    <property type="term" value="F:molybdopterin cofactor binding"/>
    <property type="evidence" value="ECO:0007669"/>
    <property type="project" value="InterPro"/>
</dbReference>
<dbReference type="SUPFAM" id="SSF54292">
    <property type="entry name" value="2Fe-2S ferredoxin-like"/>
    <property type="match status" value="1"/>
</dbReference>
<feature type="domain" description="4Fe-4S Mo/W bis-MGD-type" evidence="15">
    <location>
        <begin position="255"/>
        <end position="311"/>
    </location>
</feature>
<dbReference type="Pfam" id="PF13510">
    <property type="entry name" value="Fer2_4"/>
    <property type="match status" value="1"/>
</dbReference>
<dbReference type="PROSITE" id="PS51085">
    <property type="entry name" value="2FE2S_FER_2"/>
    <property type="match status" value="1"/>
</dbReference>
<evidence type="ECO:0000256" key="13">
    <source>
        <dbReference type="SAM" id="MobiDB-lite"/>
    </source>
</evidence>
<comment type="caution">
    <text evidence="17">The sequence shown here is derived from an EMBL/GenBank/DDBJ whole genome shotgun (WGS) entry which is preliminary data.</text>
</comment>
<dbReference type="InterPro" id="IPR010228">
    <property type="entry name" value="NADH_UbQ_OxRdtase_Gsu"/>
</dbReference>
<proteinExistence type="inferred from homology"/>
<feature type="domain" description="4Fe-4S His(Cys)3-ligated-type" evidence="16">
    <location>
        <begin position="117"/>
        <end position="156"/>
    </location>
</feature>
<keyword evidence="3 12" id="KW-0004">4Fe-4S</keyword>
<dbReference type="GO" id="GO:0051539">
    <property type="term" value="F:4 iron, 4 sulfur cluster binding"/>
    <property type="evidence" value="ECO:0007669"/>
    <property type="project" value="UniProtKB-KW"/>
</dbReference>
<evidence type="ECO:0000259" key="16">
    <source>
        <dbReference type="PROSITE" id="PS51839"/>
    </source>
</evidence>
<keyword evidence="8 12" id="KW-0408">Iron</keyword>
<dbReference type="SUPFAM" id="SSF50692">
    <property type="entry name" value="ADC-like"/>
    <property type="match status" value="1"/>
</dbReference>
<dbReference type="InterPro" id="IPR000283">
    <property type="entry name" value="NADH_UbQ_OxRdtase_75kDa_su_CS"/>
</dbReference>
<dbReference type="InterPro" id="IPR006963">
    <property type="entry name" value="Mopterin_OxRdtase_4Fe-4S_dom"/>
</dbReference>
<evidence type="ECO:0000256" key="6">
    <source>
        <dbReference type="ARBA" id="ARBA00022723"/>
    </source>
</evidence>
<dbReference type="Pfam" id="PF10588">
    <property type="entry name" value="NADH-G_4Fe-4S_3"/>
    <property type="match status" value="1"/>
</dbReference>
<evidence type="ECO:0000259" key="15">
    <source>
        <dbReference type="PROSITE" id="PS51669"/>
    </source>
</evidence>
<dbReference type="RefSeq" id="WP_188431188.1">
    <property type="nucleotide sequence ID" value="NZ_BAABKH010000014.1"/>
</dbReference>
<dbReference type="GO" id="GO:0016020">
    <property type="term" value="C:membrane"/>
    <property type="evidence" value="ECO:0007669"/>
    <property type="project" value="InterPro"/>
</dbReference>
<feature type="compositionally biased region" description="Polar residues" evidence="13">
    <location>
        <begin position="1"/>
        <end position="15"/>
    </location>
</feature>
<dbReference type="PROSITE" id="PS00643">
    <property type="entry name" value="COMPLEX1_75K_3"/>
    <property type="match status" value="1"/>
</dbReference>
<dbReference type="InterPro" id="IPR001041">
    <property type="entry name" value="2Fe-2S_ferredoxin-type"/>
</dbReference>
<keyword evidence="18" id="KW-1185">Reference proteome</keyword>
<evidence type="ECO:0000256" key="12">
    <source>
        <dbReference type="RuleBase" id="RU003525"/>
    </source>
</evidence>
<dbReference type="PANTHER" id="PTHR43105:SF12">
    <property type="entry name" value="NADH-QUINONE OXIDOREDUCTASE SUBUNIT G"/>
    <property type="match status" value="1"/>
</dbReference>
<dbReference type="InterPro" id="IPR050123">
    <property type="entry name" value="Prok_molybdopt-oxidoreductase"/>
</dbReference>
<dbReference type="Pfam" id="PF01568">
    <property type="entry name" value="Molydop_binding"/>
    <property type="match status" value="1"/>
</dbReference>
<dbReference type="Gene3D" id="3.40.228.10">
    <property type="entry name" value="Dimethylsulfoxide Reductase, domain 2"/>
    <property type="match status" value="1"/>
</dbReference>
<organism evidence="17 18">
    <name type="scientific">Ornithinimicrobium tianjinense</name>
    <dbReference type="NCBI Taxonomy" id="1195761"/>
    <lineage>
        <taxon>Bacteria</taxon>
        <taxon>Bacillati</taxon>
        <taxon>Actinomycetota</taxon>
        <taxon>Actinomycetes</taxon>
        <taxon>Micrococcales</taxon>
        <taxon>Ornithinimicrobiaceae</taxon>
        <taxon>Ornithinimicrobium</taxon>
    </lineage>
</organism>
<dbReference type="InterPro" id="IPR006656">
    <property type="entry name" value="Mopterin_OxRdtase"/>
</dbReference>
<keyword evidence="7 12" id="KW-1278">Translocase</keyword>
<feature type="domain" description="2Fe-2S ferredoxin-type" evidence="14">
    <location>
        <begin position="28"/>
        <end position="115"/>
    </location>
</feature>
<keyword evidence="5 12" id="KW-0874">Quinone</keyword>
<comment type="function">
    <text evidence="12">NDH-1 shuttles electrons from NADH, via FMN and iron-sulfur (Fe-S) centers, to quinones in the respiratory chain. Couples the redox reaction to proton translocation (for every two electrons transferred, four hydrogen ions are translocated across the cytoplasmic membrane), and thus conserves the redox energy in a proton gradient.</text>
</comment>
<dbReference type="GO" id="GO:0048038">
    <property type="term" value="F:quinone binding"/>
    <property type="evidence" value="ECO:0007669"/>
    <property type="project" value="UniProtKB-UniRule"/>
</dbReference>
<dbReference type="CDD" id="cd00207">
    <property type="entry name" value="fer2"/>
    <property type="match status" value="1"/>
</dbReference>
<dbReference type="NCBIfam" id="TIGR01973">
    <property type="entry name" value="NuoG"/>
    <property type="match status" value="1"/>
</dbReference>
<keyword evidence="6 12" id="KW-0479">Metal-binding</keyword>
<accession>A0A917BSD6</accession>
<dbReference type="PROSITE" id="PS51839">
    <property type="entry name" value="4FE4S_HC3"/>
    <property type="match status" value="1"/>
</dbReference>
<comment type="cofactor">
    <cofactor evidence="1 12">
        <name>[4Fe-4S] cluster</name>
        <dbReference type="ChEBI" id="CHEBI:49883"/>
    </cofactor>
</comment>
<evidence type="ECO:0000256" key="4">
    <source>
        <dbReference type="ARBA" id="ARBA00022714"/>
    </source>
</evidence>